<organism evidence="2">
    <name type="scientific">uncultured Caudovirales phage</name>
    <dbReference type="NCBI Taxonomy" id="2100421"/>
    <lineage>
        <taxon>Viruses</taxon>
        <taxon>Duplodnaviria</taxon>
        <taxon>Heunggongvirae</taxon>
        <taxon>Uroviricota</taxon>
        <taxon>Caudoviricetes</taxon>
        <taxon>Peduoviridae</taxon>
        <taxon>Maltschvirus</taxon>
        <taxon>Maltschvirus maltsch</taxon>
    </lineage>
</organism>
<protein>
    <submittedName>
        <fullName evidence="2">Uncharacterized protein</fullName>
    </submittedName>
</protein>
<evidence type="ECO:0000313" key="2">
    <source>
        <dbReference type="EMBL" id="CAB4148054.1"/>
    </source>
</evidence>
<proteinExistence type="predicted"/>
<accession>A0A6J5MMM1</accession>
<name>A0A6J5MMM1_9CAUD</name>
<reference evidence="2" key="1">
    <citation type="submission" date="2020-04" db="EMBL/GenBank/DDBJ databases">
        <authorList>
            <person name="Chiriac C."/>
            <person name="Salcher M."/>
            <person name="Ghai R."/>
            <person name="Kavagutti S V."/>
        </authorList>
    </citation>
    <scope>NUCLEOTIDE SEQUENCE</scope>
</reference>
<evidence type="ECO:0000256" key="1">
    <source>
        <dbReference type="SAM" id="MobiDB-lite"/>
    </source>
</evidence>
<sequence>MSAGIFRMRREAAEQAAADAAQAEQACPMLSTRVGEPAAEQPGPLNKGTAATVAKPKPQAPPRAT</sequence>
<gene>
    <name evidence="2" type="ORF">UFOVP431_93</name>
</gene>
<dbReference type="EMBL" id="LR796483">
    <property type="protein sequence ID" value="CAB4148054.1"/>
    <property type="molecule type" value="Genomic_DNA"/>
</dbReference>
<feature type="region of interest" description="Disordered" evidence="1">
    <location>
        <begin position="33"/>
        <end position="65"/>
    </location>
</feature>